<evidence type="ECO:0000256" key="4">
    <source>
        <dbReference type="ARBA" id="ARBA00022741"/>
    </source>
</evidence>
<dbReference type="InterPro" id="IPR003593">
    <property type="entry name" value="AAA+_ATPase"/>
</dbReference>
<dbReference type="PROSITE" id="PS00211">
    <property type="entry name" value="ABC_TRANSPORTER_1"/>
    <property type="match status" value="1"/>
</dbReference>
<organism evidence="10 11">
    <name type="scientific">Ignisphaera aggregans (strain DSM 17230 / JCM 13409 / AQ1.S1)</name>
    <dbReference type="NCBI Taxonomy" id="583356"/>
    <lineage>
        <taxon>Archaea</taxon>
        <taxon>Thermoproteota</taxon>
        <taxon>Thermoprotei</taxon>
        <taxon>Desulfurococcales</taxon>
        <taxon>Desulfurococcaceae</taxon>
        <taxon>Ignisphaera</taxon>
    </lineage>
</organism>
<reference evidence="10 11" key="1">
    <citation type="journal article" date="2010" name="Stand. Genomic Sci.">
        <title>Complete genome sequence of Ignisphaera aggregans type strain (AQ1.S1).</title>
        <authorList>
            <person name="Goker M."/>
            <person name="Held B."/>
            <person name="Lapidus A."/>
            <person name="Nolan M."/>
            <person name="Spring S."/>
            <person name="Yasawong M."/>
            <person name="Lucas S."/>
            <person name="Glavina Del Rio T."/>
            <person name="Tice H."/>
            <person name="Cheng J.F."/>
            <person name="Goodwin L."/>
            <person name="Tapia R."/>
            <person name="Pitluck S."/>
            <person name="Liolios K."/>
            <person name="Ivanova N."/>
            <person name="Mavromatis K."/>
            <person name="Mikhailova N."/>
            <person name="Pati A."/>
            <person name="Chen A."/>
            <person name="Palaniappan K."/>
            <person name="Brambilla E."/>
            <person name="Land M."/>
            <person name="Hauser L."/>
            <person name="Chang Y.J."/>
            <person name="Jeffries C.D."/>
            <person name="Brettin T."/>
            <person name="Detter J.C."/>
            <person name="Han C."/>
            <person name="Rohde M."/>
            <person name="Sikorski J."/>
            <person name="Woyke T."/>
            <person name="Bristow J."/>
            <person name="Eisen J.A."/>
            <person name="Markowitz V."/>
            <person name="Hugenholtz P."/>
            <person name="Kyrpides N.C."/>
            <person name="Klenk H.P."/>
        </authorList>
    </citation>
    <scope>NUCLEOTIDE SEQUENCE [LARGE SCALE GENOMIC DNA]</scope>
    <source>
        <strain evidence="11">DSM 17230 / JCM 13409 / AQ1.S1</strain>
    </source>
</reference>
<feature type="domain" description="ABC transporter" evidence="9">
    <location>
        <begin position="3"/>
        <end position="228"/>
    </location>
</feature>
<evidence type="ECO:0000256" key="1">
    <source>
        <dbReference type="ARBA" id="ARBA00004202"/>
    </source>
</evidence>
<dbReference type="SMART" id="SM00382">
    <property type="entry name" value="AAA"/>
    <property type="match status" value="1"/>
</dbReference>
<dbReference type="GO" id="GO:0043190">
    <property type="term" value="C:ATP-binding cassette (ABC) transporter complex"/>
    <property type="evidence" value="ECO:0007669"/>
    <property type="project" value="TreeGrafter"/>
</dbReference>
<keyword evidence="4" id="KW-0547">Nucleotide-binding</keyword>
<keyword evidence="7" id="KW-0472">Membrane</keyword>
<evidence type="ECO:0000259" key="9">
    <source>
        <dbReference type="PROSITE" id="PS50893"/>
    </source>
</evidence>
<evidence type="ECO:0000256" key="6">
    <source>
        <dbReference type="ARBA" id="ARBA00022967"/>
    </source>
</evidence>
<dbReference type="STRING" id="583356.Igag_1657"/>
<dbReference type="BioCyc" id="IAGG583356:GHAH-1645-MONOMER"/>
<dbReference type="GO" id="GO:0005524">
    <property type="term" value="F:ATP binding"/>
    <property type="evidence" value="ECO:0007669"/>
    <property type="project" value="UniProtKB-KW"/>
</dbReference>
<dbReference type="CDD" id="cd03225">
    <property type="entry name" value="ABC_cobalt_CbiO_domain1"/>
    <property type="match status" value="1"/>
</dbReference>
<evidence type="ECO:0000256" key="7">
    <source>
        <dbReference type="ARBA" id="ARBA00023136"/>
    </source>
</evidence>
<dbReference type="PROSITE" id="PS50893">
    <property type="entry name" value="ABC_TRANSPORTER_2"/>
    <property type="match status" value="1"/>
</dbReference>
<dbReference type="PANTHER" id="PTHR43553:SF27">
    <property type="entry name" value="ENERGY-COUPLING FACTOR TRANSPORTER ATP-BINDING PROTEIN ECFA2"/>
    <property type="match status" value="1"/>
</dbReference>
<dbReference type="AlphaFoldDB" id="E0SRS4"/>
<dbReference type="EMBL" id="CP002098">
    <property type="protein sequence ID" value="ADM28455.1"/>
    <property type="molecule type" value="Genomic_DNA"/>
</dbReference>
<dbReference type="InterPro" id="IPR027417">
    <property type="entry name" value="P-loop_NTPase"/>
</dbReference>
<keyword evidence="5" id="KW-0067">ATP-binding</keyword>
<comment type="function">
    <text evidence="8">Probably part of an ABC transporter complex. Responsible for energy coupling to the transport system.</text>
</comment>
<dbReference type="InterPro" id="IPR017871">
    <property type="entry name" value="ABC_transporter-like_CS"/>
</dbReference>
<evidence type="ECO:0000256" key="8">
    <source>
        <dbReference type="ARBA" id="ARBA00025157"/>
    </source>
</evidence>
<keyword evidence="3" id="KW-1003">Cell membrane</keyword>
<evidence type="ECO:0000256" key="5">
    <source>
        <dbReference type="ARBA" id="ARBA00022840"/>
    </source>
</evidence>
<name>E0SRS4_IGNAA</name>
<dbReference type="PANTHER" id="PTHR43553">
    <property type="entry name" value="HEAVY METAL TRANSPORTER"/>
    <property type="match status" value="1"/>
</dbReference>
<dbReference type="GO" id="GO:0016887">
    <property type="term" value="F:ATP hydrolysis activity"/>
    <property type="evidence" value="ECO:0007669"/>
    <property type="project" value="InterPro"/>
</dbReference>
<gene>
    <name evidence="10" type="ordered locus">Igag_1657</name>
</gene>
<dbReference type="KEGG" id="iag:Igag_1657"/>
<dbReference type="Gene3D" id="3.40.50.300">
    <property type="entry name" value="P-loop containing nucleotide triphosphate hydrolases"/>
    <property type="match status" value="1"/>
</dbReference>
<keyword evidence="11" id="KW-1185">Reference proteome</keyword>
<dbReference type="Pfam" id="PF00005">
    <property type="entry name" value="ABC_tran"/>
    <property type="match status" value="1"/>
</dbReference>
<keyword evidence="6" id="KW-1278">Translocase</keyword>
<proteinExistence type="predicted"/>
<dbReference type="HOGENOM" id="CLU_000604_1_22_2"/>
<evidence type="ECO:0000256" key="3">
    <source>
        <dbReference type="ARBA" id="ARBA00022475"/>
    </source>
</evidence>
<protein>
    <submittedName>
        <fullName evidence="10">ABC transporter related</fullName>
    </submittedName>
</protein>
<keyword evidence="2" id="KW-0813">Transport</keyword>
<evidence type="ECO:0000313" key="10">
    <source>
        <dbReference type="EMBL" id="ADM28455.1"/>
    </source>
</evidence>
<dbReference type="InterPro" id="IPR050095">
    <property type="entry name" value="ECF_ABC_transporter_ATP-bd"/>
</dbReference>
<dbReference type="InterPro" id="IPR015856">
    <property type="entry name" value="ABC_transpr_CbiO/EcfA_su"/>
</dbReference>
<sequence length="243" mass="26936">MSIDIRNLSVDIGTKKILSNISISFGSGLHIVFGRNGAGKTTLFRAIAGLIKFSGDILVNGVSIRSLGRRELSKVIGYVWQNPYYGFIETSVKAEIEAILNILGVEGDWSIAEILVPRYLWDRDPSTLSGGEARRVSIASVLIADQPIWLLDEPFTNLDSDGVEALLRVIDMGRRKGKTIVIALHETFYAYLLKPDTVTILDGGRVVYRDVWSSIEDSILRRYGLIPIGDICAGYSHRRDTHV</sequence>
<comment type="subcellular location">
    <subcellularLocation>
        <location evidence="1">Cell membrane</location>
        <topology evidence="1">Peripheral membrane protein</topology>
    </subcellularLocation>
</comment>
<evidence type="ECO:0000256" key="2">
    <source>
        <dbReference type="ARBA" id="ARBA00022448"/>
    </source>
</evidence>
<dbReference type="GO" id="GO:0042626">
    <property type="term" value="F:ATPase-coupled transmembrane transporter activity"/>
    <property type="evidence" value="ECO:0007669"/>
    <property type="project" value="TreeGrafter"/>
</dbReference>
<evidence type="ECO:0000313" key="11">
    <source>
        <dbReference type="Proteomes" id="UP000001304"/>
    </source>
</evidence>
<dbReference type="Proteomes" id="UP000001304">
    <property type="component" value="Chromosome"/>
</dbReference>
<dbReference type="SUPFAM" id="SSF52540">
    <property type="entry name" value="P-loop containing nucleoside triphosphate hydrolases"/>
    <property type="match status" value="1"/>
</dbReference>
<accession>E0SRS4</accession>
<dbReference type="InterPro" id="IPR003439">
    <property type="entry name" value="ABC_transporter-like_ATP-bd"/>
</dbReference>